<gene>
    <name evidence="1" type="ORF">SAMN05421544_1247</name>
</gene>
<dbReference type="OrthoDB" id="964176at2"/>
<keyword evidence="2" id="KW-1185">Reference proteome</keyword>
<proteinExistence type="predicted"/>
<dbReference type="AlphaFoldDB" id="A0A1G7FLI2"/>
<evidence type="ECO:0008006" key="3">
    <source>
        <dbReference type="Google" id="ProtNLM"/>
    </source>
</evidence>
<evidence type="ECO:0000313" key="2">
    <source>
        <dbReference type="Proteomes" id="UP000198517"/>
    </source>
</evidence>
<dbReference type="Proteomes" id="UP000198517">
    <property type="component" value="Unassembled WGS sequence"/>
</dbReference>
<dbReference type="RefSeq" id="WP_092737950.1">
    <property type="nucleotide sequence ID" value="NZ_FNAS01000024.1"/>
</dbReference>
<accession>A0A1G7FLI2</accession>
<sequence>MANNLKDLEAKLKHIAEVLPDKCLSVIEVEGKNFIAKNFREQGFADNGLEKWKTRKTTDRKGRDLTRYRTNRRGKQGELTKFGRENLNRAILVGHNTGGDKLKNSFRVRRENQAVIFSTYKEYARYHNEGTEHLPKRQFMGESKHLTERITNKIDETIKKLFQQ</sequence>
<organism evidence="1 2">
    <name type="scientific">Riemerella columbipharyngis</name>
    <dbReference type="NCBI Taxonomy" id="1071918"/>
    <lineage>
        <taxon>Bacteria</taxon>
        <taxon>Pseudomonadati</taxon>
        <taxon>Bacteroidota</taxon>
        <taxon>Flavobacteriia</taxon>
        <taxon>Flavobacteriales</taxon>
        <taxon>Weeksellaceae</taxon>
        <taxon>Riemerella</taxon>
    </lineage>
</organism>
<protein>
    <recommendedName>
        <fullName evidence="3">Phage virion morphogenesis family protein</fullName>
    </recommendedName>
</protein>
<name>A0A1G7FLI2_9FLAO</name>
<evidence type="ECO:0000313" key="1">
    <source>
        <dbReference type="EMBL" id="SDE76709.1"/>
    </source>
</evidence>
<reference evidence="1 2" key="1">
    <citation type="submission" date="2016-10" db="EMBL/GenBank/DDBJ databases">
        <authorList>
            <person name="de Groot N.N."/>
        </authorList>
    </citation>
    <scope>NUCLEOTIDE SEQUENCE [LARGE SCALE GENOMIC DNA]</scope>
    <source>
        <strain evidence="1 2">DSM 24015</strain>
    </source>
</reference>
<dbReference type="EMBL" id="FNAS01000024">
    <property type="protein sequence ID" value="SDE76709.1"/>
    <property type="molecule type" value="Genomic_DNA"/>
</dbReference>
<dbReference type="STRING" id="1071918.SAMN05421544_1247"/>